<gene>
    <name evidence="2" type="ORF">ABS24_01440</name>
</gene>
<reference evidence="2 3" key="1">
    <citation type="submission" date="2015-10" db="EMBL/GenBank/DDBJ databases">
        <title>Metagenome-Assembled Genomes uncover a global brackish microbiome.</title>
        <authorList>
            <person name="Hugerth L.W."/>
            <person name="Larsson J."/>
            <person name="Alneberg J."/>
            <person name="Lindh M.V."/>
            <person name="Legrand C."/>
            <person name="Pinhassi J."/>
            <person name="Andersson A.F."/>
        </authorList>
    </citation>
    <scope>NUCLEOTIDE SEQUENCE [LARGE SCALE GENOMIC DNA]</scope>
    <source>
        <strain evidence="2">BACL26 MAG-121220-bin70</strain>
    </source>
</reference>
<name>A0A0R2UHB0_9GAMM</name>
<dbReference type="EMBL" id="LICA01000033">
    <property type="protein sequence ID" value="KRO96827.1"/>
    <property type="molecule type" value="Genomic_DNA"/>
</dbReference>
<feature type="transmembrane region" description="Helical" evidence="1">
    <location>
        <begin position="12"/>
        <end position="38"/>
    </location>
</feature>
<evidence type="ECO:0008006" key="4">
    <source>
        <dbReference type="Google" id="ProtNLM"/>
    </source>
</evidence>
<dbReference type="AlphaFoldDB" id="A0A0R2UHB0"/>
<organism evidence="2 3">
    <name type="scientific">SAR92 bacterium BACL26 MAG-121220-bin70</name>
    <dbReference type="NCBI Taxonomy" id="1655626"/>
    <lineage>
        <taxon>Bacteria</taxon>
        <taxon>Pseudomonadati</taxon>
        <taxon>Pseudomonadota</taxon>
        <taxon>Gammaproteobacteria</taxon>
        <taxon>Cellvibrionales</taxon>
        <taxon>Porticoccaceae</taxon>
        <taxon>SAR92 clade</taxon>
    </lineage>
</organism>
<sequence length="171" mass="18990">MKNKNTSYLKSVYFSGFTLIELLVLVADLILAMAVLLFSGFVSQRRVEAAANELQNTVSVVRCEAIKASLGVHLISISHHFKPRWVISTDTSASLNADTHCIAVKALDGQDFFSQMQSNSIKLTGRDRYPGGLREWMEFRDASRSSDIDKNAVSIESSGFTNRSQYGRFAT</sequence>
<evidence type="ECO:0000313" key="2">
    <source>
        <dbReference type="EMBL" id="KRO96827.1"/>
    </source>
</evidence>
<comment type="caution">
    <text evidence="2">The sequence shown here is derived from an EMBL/GenBank/DDBJ whole genome shotgun (WGS) entry which is preliminary data.</text>
</comment>
<keyword evidence="1" id="KW-0472">Membrane</keyword>
<evidence type="ECO:0000313" key="3">
    <source>
        <dbReference type="Proteomes" id="UP000051213"/>
    </source>
</evidence>
<dbReference type="Gene3D" id="3.55.40.10">
    <property type="entry name" value="minor pseudopilin epsh domain"/>
    <property type="match status" value="1"/>
</dbReference>
<dbReference type="Proteomes" id="UP000051213">
    <property type="component" value="Unassembled WGS sequence"/>
</dbReference>
<protein>
    <recommendedName>
        <fullName evidence="4">General secretion pathway GspH domain-containing protein</fullName>
    </recommendedName>
</protein>
<proteinExistence type="predicted"/>
<accession>A0A0R2UHB0</accession>
<keyword evidence="1" id="KW-0812">Transmembrane</keyword>
<keyword evidence="1" id="KW-1133">Transmembrane helix</keyword>
<evidence type="ECO:0000256" key="1">
    <source>
        <dbReference type="SAM" id="Phobius"/>
    </source>
</evidence>